<dbReference type="InterPro" id="IPR013783">
    <property type="entry name" value="Ig-like_fold"/>
</dbReference>
<dbReference type="Proteomes" id="UP000546464">
    <property type="component" value="Unassembled WGS sequence"/>
</dbReference>
<dbReference type="SUPFAM" id="SSF48726">
    <property type="entry name" value="Immunoglobulin"/>
    <property type="match status" value="1"/>
</dbReference>
<feature type="domain" description="Ig-like" evidence="2">
    <location>
        <begin position="772"/>
        <end position="851"/>
    </location>
</feature>
<dbReference type="RefSeq" id="WP_185675661.1">
    <property type="nucleotide sequence ID" value="NZ_JACHVB010000032.1"/>
</dbReference>
<keyword evidence="1" id="KW-0732">Signal</keyword>
<protein>
    <recommendedName>
        <fullName evidence="2">Ig-like domain-containing protein</fullName>
    </recommendedName>
</protein>
<dbReference type="Gene3D" id="2.80.10.50">
    <property type="match status" value="4"/>
</dbReference>
<organism evidence="3 4">
    <name type="scientific">Ruficoccus amylovorans</name>
    <dbReference type="NCBI Taxonomy" id="1804625"/>
    <lineage>
        <taxon>Bacteria</taxon>
        <taxon>Pseudomonadati</taxon>
        <taxon>Verrucomicrobiota</taxon>
        <taxon>Opitutia</taxon>
        <taxon>Puniceicoccales</taxon>
        <taxon>Cerasicoccaceae</taxon>
        <taxon>Ruficoccus</taxon>
    </lineage>
</organism>
<dbReference type="Gene3D" id="2.60.40.10">
    <property type="entry name" value="Immunoglobulins"/>
    <property type="match status" value="1"/>
</dbReference>
<feature type="signal peptide" evidence="1">
    <location>
        <begin position="1"/>
        <end position="18"/>
    </location>
</feature>
<gene>
    <name evidence="3" type="ORF">H5P28_10510</name>
</gene>
<dbReference type="InterPro" id="IPR013431">
    <property type="entry name" value="Delta_60_rpt"/>
</dbReference>
<evidence type="ECO:0000256" key="1">
    <source>
        <dbReference type="SAM" id="SignalP"/>
    </source>
</evidence>
<evidence type="ECO:0000259" key="2">
    <source>
        <dbReference type="PROSITE" id="PS50835"/>
    </source>
</evidence>
<dbReference type="Pfam" id="PF17164">
    <property type="entry name" value="DUF5122"/>
    <property type="match status" value="7"/>
</dbReference>
<dbReference type="InterPro" id="IPR007110">
    <property type="entry name" value="Ig-like_dom"/>
</dbReference>
<dbReference type="AlphaFoldDB" id="A0A842HE30"/>
<dbReference type="PROSITE" id="PS50835">
    <property type="entry name" value="IG_LIKE"/>
    <property type="match status" value="1"/>
</dbReference>
<accession>A0A842HE30</accession>
<evidence type="ECO:0000313" key="4">
    <source>
        <dbReference type="Proteomes" id="UP000546464"/>
    </source>
</evidence>
<dbReference type="EMBL" id="JACHVB010000032">
    <property type="protein sequence ID" value="MBC2594692.1"/>
    <property type="molecule type" value="Genomic_DNA"/>
</dbReference>
<reference evidence="3 4" key="1">
    <citation type="submission" date="2020-07" db="EMBL/GenBank/DDBJ databases">
        <authorList>
            <person name="Feng X."/>
        </authorList>
    </citation>
    <scope>NUCLEOTIDE SEQUENCE [LARGE SCALE GENOMIC DNA]</scope>
    <source>
        <strain evidence="3 4">JCM31066</strain>
    </source>
</reference>
<feature type="chain" id="PRO_5032364872" description="Ig-like domain-containing protein" evidence="1">
    <location>
        <begin position="19"/>
        <end position="974"/>
    </location>
</feature>
<evidence type="ECO:0000313" key="3">
    <source>
        <dbReference type="EMBL" id="MBC2594692.1"/>
    </source>
</evidence>
<proteinExistence type="predicted"/>
<dbReference type="InterPro" id="IPR036179">
    <property type="entry name" value="Ig-like_dom_sf"/>
</dbReference>
<comment type="caution">
    <text evidence="3">The sequence shown here is derived from an EMBL/GenBank/DDBJ whole genome shotgun (WGS) entry which is preliminary data.</text>
</comment>
<dbReference type="SUPFAM" id="SSF63829">
    <property type="entry name" value="Calcium-dependent phosphotriesterase"/>
    <property type="match status" value="1"/>
</dbReference>
<sequence>MRRLPLALLLFAAVRLVALDTLDPDFAPEFRTFGGVSGLAVQPSTGSVYALVSAEFIGEQELATPLVRLSAAGEWDESFQLSADGGIGGLAMQPDGTLLLWGDFTRVNGHETRNVARLLADGTVDTAFRLVDDLLSSDIASLGILTVVPTSSGDIYVGLYAMLGGVPETEQDWPRLVYRLTPSGSVDTAFSPATNAVLEGEVGFGEYRIDSICPDSAGRVLIGGSFYAVNGVVQPCLARLNAEGSLDETFAPVLDGTVKAILEAPTGGYYVGGEFTTVGGEDQLYLARLTDTGALNPSLSVPFADDYHIYPYGPGVSLLHLDHEGRLCAWGEFWVDEQASRLLRCARFDVSDQWETEFRPRVRWSQWVALLPGGDLLTGSVGSSILNGVLMAPLCRVEPESGAVTGFGPELLSRHYPEFIRQRRDGSLLVGTRWIKRVDGRDMSGLIVLKPDGTLDLAFNLEWSRHISDALALPDGRILVAGTFSTIGDVERRSLALLDENGELIPAFDLGSGPDISADGLYLLPDGKVLITGSFSRIDGEDFDRMALLDLSVLDDPEWSGDWRDGLVAMDFRPQFDYHLWIDDVAGMSNGDILIVSRSSVEVGGLSIKGLARMRRDGTLDPDFNPAAQFSYFYPNKVCVDSVRGCIYVGGQMSAVESRYVYRLLADGTVDPTFVCDSRLRSLYAMRLDGEGRLMCIGSHRLSAGTWLSSTLVRLQSDGSLDPGFDLGGEDLGYYNLDLLLQPPDTLYLIGSFASLQGQPRSGLAKINLTDPIRSLAQVMPMAAKEGEPATLRLRQTAPGESYAWYYDGERIENSDTAEFTLAGLDFMDAGKFSVRITNAAGTTTSQAALDITEYTLREWMNAYALGGAVSPDEDSDGDGYSNRAEYLARTDPTDPVLRPGTRLEAVVGGKAIKWPVIPGREYLVETSVDLKSWGSAADAALAGEGQFVLPDSTEDATRFWRVRISKTDTVSTD</sequence>
<name>A0A842HE30_9BACT</name>
<keyword evidence="4" id="KW-1185">Reference proteome</keyword>
<dbReference type="NCBIfam" id="TIGR02608">
    <property type="entry name" value="delta_60_rpt"/>
    <property type="match status" value="3"/>
</dbReference>